<dbReference type="InterPro" id="IPR016990">
    <property type="entry name" value="UCP032162_TM"/>
</dbReference>
<feature type="transmembrane region" description="Helical" evidence="1">
    <location>
        <begin position="58"/>
        <end position="76"/>
    </location>
</feature>
<keyword evidence="1" id="KW-1133">Transmembrane helix</keyword>
<accession>A0A2T4ZFZ8</accession>
<proteinExistence type="predicted"/>
<dbReference type="PIRSF" id="PIRSF032162">
    <property type="entry name" value="UCP032162_imp"/>
    <property type="match status" value="1"/>
</dbReference>
<dbReference type="EMBL" id="PZZL01000002">
    <property type="protein sequence ID" value="PTM60833.1"/>
    <property type="molecule type" value="Genomic_DNA"/>
</dbReference>
<reference evidence="2 3" key="1">
    <citation type="submission" date="2018-04" db="EMBL/GenBank/DDBJ databases">
        <title>Genomic Encyclopedia of Archaeal and Bacterial Type Strains, Phase II (KMG-II): from individual species to whole genera.</title>
        <authorList>
            <person name="Goeker M."/>
        </authorList>
    </citation>
    <scope>NUCLEOTIDE SEQUENCE [LARGE SCALE GENOMIC DNA]</scope>
    <source>
        <strain evidence="2 3">DSM 25521</strain>
    </source>
</reference>
<protein>
    <submittedName>
        <fullName evidence="2">Putative membrane protein</fullName>
    </submittedName>
</protein>
<dbReference type="AlphaFoldDB" id="A0A2T4ZFZ8"/>
<keyword evidence="3" id="KW-1185">Reference proteome</keyword>
<keyword evidence="1" id="KW-0812">Transmembrane</keyword>
<organism evidence="2 3">
    <name type="scientific">Phreatobacter oligotrophus</name>
    <dbReference type="NCBI Taxonomy" id="1122261"/>
    <lineage>
        <taxon>Bacteria</taxon>
        <taxon>Pseudomonadati</taxon>
        <taxon>Pseudomonadota</taxon>
        <taxon>Alphaproteobacteria</taxon>
        <taxon>Hyphomicrobiales</taxon>
        <taxon>Phreatobacteraceae</taxon>
        <taxon>Phreatobacter</taxon>
    </lineage>
</organism>
<feature type="transmembrane region" description="Helical" evidence="1">
    <location>
        <begin position="31"/>
        <end position="52"/>
    </location>
</feature>
<dbReference type="InterPro" id="IPR019253">
    <property type="entry name" value="DUF2244_TM"/>
</dbReference>
<keyword evidence="1" id="KW-0472">Membrane</keyword>
<dbReference type="Pfam" id="PF10003">
    <property type="entry name" value="DUF2244"/>
    <property type="match status" value="1"/>
</dbReference>
<evidence type="ECO:0000313" key="2">
    <source>
        <dbReference type="EMBL" id="PTM60833.1"/>
    </source>
</evidence>
<dbReference type="Proteomes" id="UP000241808">
    <property type="component" value="Unassembled WGS sequence"/>
</dbReference>
<name>A0A2T4ZFZ8_9HYPH</name>
<evidence type="ECO:0000256" key="1">
    <source>
        <dbReference type="SAM" id="Phobius"/>
    </source>
</evidence>
<sequence length="173" mass="19181">MQPGAALADAEDPPLFAAILTPHRSMGWPGFLAVMGAVAAVNLVGAVVFTAIGAWPVLPFLGLDVLIIFLAFRANYRHARAFEEVIVTPTELRIRKVTWHGHAREWRFNPAWTRLTQQRDEEDGQVLGLTLDEGRRRLDIATFLPPVEREGFGKALSAALAEAKRGPDRTRFD</sequence>
<comment type="caution">
    <text evidence="2">The sequence shown here is derived from an EMBL/GenBank/DDBJ whole genome shotgun (WGS) entry which is preliminary data.</text>
</comment>
<evidence type="ECO:0000313" key="3">
    <source>
        <dbReference type="Proteomes" id="UP000241808"/>
    </source>
</evidence>
<gene>
    <name evidence="2" type="ORF">C8P69_102217</name>
</gene>